<evidence type="ECO:0000313" key="2">
    <source>
        <dbReference type="EMBL" id="SHE92306.1"/>
    </source>
</evidence>
<proteinExistence type="predicted"/>
<dbReference type="EMBL" id="FQVD01000008">
    <property type="protein sequence ID" value="SHE92306.1"/>
    <property type="molecule type" value="Genomic_DNA"/>
</dbReference>
<keyword evidence="1" id="KW-0732">Signal</keyword>
<organism evidence="2 3">
    <name type="scientific">Bacteroides faecichinchillae</name>
    <dbReference type="NCBI Taxonomy" id="871325"/>
    <lineage>
        <taxon>Bacteria</taxon>
        <taxon>Pseudomonadati</taxon>
        <taxon>Bacteroidota</taxon>
        <taxon>Bacteroidia</taxon>
        <taxon>Bacteroidales</taxon>
        <taxon>Bacteroidaceae</taxon>
        <taxon>Bacteroides</taxon>
    </lineage>
</organism>
<dbReference type="InterPro" id="IPR025366">
    <property type="entry name" value="DUF4270"/>
</dbReference>
<reference evidence="2 3" key="1">
    <citation type="submission" date="2016-11" db="EMBL/GenBank/DDBJ databases">
        <authorList>
            <person name="Jaros S."/>
            <person name="Januszkiewicz K."/>
            <person name="Wedrychowicz H."/>
        </authorList>
    </citation>
    <scope>NUCLEOTIDE SEQUENCE [LARGE SCALE GENOMIC DNA]</scope>
    <source>
        <strain evidence="2 3">DSM 26883</strain>
    </source>
</reference>
<feature type="signal peptide" evidence="1">
    <location>
        <begin position="1"/>
        <end position="19"/>
    </location>
</feature>
<sequence length="553" mass="62685">MIMKAKYALITLLAITFWGCDDSTAGLGLGMFPESDQNISGRLTAFDVTTNSVPTGQIYAKTNIGYVGKFTDDYFGAYQAGFLASINCPEKLTFPGVYKNNALNDKGEPYNYMVIEPSDDIQLIYDNDKNEPIGEPIGNIHTVELYLWYNSYFGDSLTACRLSVYELNKKLELKDKPYYTDIDPNNYYDKADLLGSKAYSAVDLSVKDSIRNLDGYTPYVYLNFDKDISYKVGGEILRASRQADKAGAIFDYNKFSDVFKGVYIKSDYGDGTILYVFQVEMNVVYKCYAVDETTGIKLKKSGSTADSTYYYKRSFISTREVIQANQLSNDPVKIQELIDQDNNTYIKSPAGIFTQATLPINEINEKLQLDTLNAVKLTFSNYNQSSENKFGMTYPSTVMLIRKKYKDSFFEKNQLTDNKSSYLTTHSSTSNQYVFNNITNLINDCLDDGEREEAEKKFKNHETITLNFTNSKGETETVTVNNITDWEKYSDWNKVLLIPVLITYDDATSQNRQIISVQHDLKPSYVRLKGGSKGIDDPNYRIKLEVVSTNFGN</sequence>
<protein>
    <recommendedName>
        <fullName evidence="4">DUF4270 domain-containing protein</fullName>
    </recommendedName>
</protein>
<dbReference type="Pfam" id="PF14092">
    <property type="entry name" value="DUF4270"/>
    <property type="match status" value="1"/>
</dbReference>
<evidence type="ECO:0008006" key="4">
    <source>
        <dbReference type="Google" id="ProtNLM"/>
    </source>
</evidence>
<gene>
    <name evidence="2" type="ORF">SAMN05444349_10861</name>
</gene>
<name>A0A1M4XG54_9BACE</name>
<evidence type="ECO:0000313" key="3">
    <source>
        <dbReference type="Proteomes" id="UP000184436"/>
    </source>
</evidence>
<accession>A0A1M4XG54</accession>
<dbReference type="AlphaFoldDB" id="A0A1M4XG54"/>
<feature type="chain" id="PRO_5009908288" description="DUF4270 domain-containing protein" evidence="1">
    <location>
        <begin position="20"/>
        <end position="553"/>
    </location>
</feature>
<keyword evidence="3" id="KW-1185">Reference proteome</keyword>
<dbReference type="STRING" id="871325.SAMN05444349_10861"/>
<evidence type="ECO:0000256" key="1">
    <source>
        <dbReference type="SAM" id="SignalP"/>
    </source>
</evidence>
<dbReference type="Proteomes" id="UP000184436">
    <property type="component" value="Unassembled WGS sequence"/>
</dbReference>